<keyword evidence="4" id="KW-0378">Hydrolase</keyword>
<feature type="transmembrane region" description="Helical" evidence="7">
    <location>
        <begin position="221"/>
        <end position="241"/>
    </location>
</feature>
<dbReference type="InterPro" id="IPR022764">
    <property type="entry name" value="Peptidase_S54_rhomboid_dom"/>
</dbReference>
<keyword evidence="3 7" id="KW-0812">Transmembrane</keyword>
<dbReference type="GO" id="GO:0016020">
    <property type="term" value="C:membrane"/>
    <property type="evidence" value="ECO:0007669"/>
    <property type="project" value="UniProtKB-SubCell"/>
</dbReference>
<dbReference type="SUPFAM" id="SSF144091">
    <property type="entry name" value="Rhomboid-like"/>
    <property type="match status" value="1"/>
</dbReference>
<dbReference type="GO" id="GO:0006508">
    <property type="term" value="P:proteolysis"/>
    <property type="evidence" value="ECO:0007669"/>
    <property type="project" value="UniProtKB-KW"/>
</dbReference>
<feature type="domain" description="Peptidase S54 rhomboid" evidence="8">
    <location>
        <begin position="44"/>
        <end position="241"/>
    </location>
</feature>
<accession>A0A0A2N1P1</accession>
<evidence type="ECO:0000256" key="1">
    <source>
        <dbReference type="ARBA" id="ARBA00004141"/>
    </source>
</evidence>
<keyword evidence="5 7" id="KW-1133">Transmembrane helix</keyword>
<evidence type="ECO:0000256" key="4">
    <source>
        <dbReference type="ARBA" id="ARBA00022801"/>
    </source>
</evidence>
<feature type="transmembrane region" description="Helical" evidence="7">
    <location>
        <begin position="155"/>
        <end position="175"/>
    </location>
</feature>
<gene>
    <name evidence="9" type="ORF">Q766_05545</name>
</gene>
<dbReference type="STRING" id="1121898.GCA_000422725_01459"/>
<feature type="transmembrane region" description="Helical" evidence="7">
    <location>
        <begin position="57"/>
        <end position="74"/>
    </location>
</feature>
<keyword evidence="6 7" id="KW-0472">Membrane</keyword>
<dbReference type="PANTHER" id="PTHR43731">
    <property type="entry name" value="RHOMBOID PROTEASE"/>
    <property type="match status" value="1"/>
</dbReference>
<feature type="transmembrane region" description="Helical" evidence="7">
    <location>
        <begin position="195"/>
        <end position="215"/>
    </location>
</feature>
<evidence type="ECO:0000256" key="6">
    <source>
        <dbReference type="ARBA" id="ARBA00023136"/>
    </source>
</evidence>
<evidence type="ECO:0000256" key="3">
    <source>
        <dbReference type="ARBA" id="ARBA00022692"/>
    </source>
</evidence>
<dbReference type="InterPro" id="IPR035952">
    <property type="entry name" value="Rhomboid-like_sf"/>
</dbReference>
<evidence type="ECO:0000313" key="10">
    <source>
        <dbReference type="Proteomes" id="UP000030111"/>
    </source>
</evidence>
<dbReference type="eggNOG" id="COG0705">
    <property type="taxonomic scope" value="Bacteria"/>
</dbReference>
<dbReference type="OrthoDB" id="9807874at2"/>
<keyword evidence="10" id="KW-1185">Reference proteome</keyword>
<evidence type="ECO:0000313" key="9">
    <source>
        <dbReference type="EMBL" id="KGO94380.1"/>
    </source>
</evidence>
<dbReference type="EMBL" id="JRLY01000002">
    <property type="protein sequence ID" value="KGO94380.1"/>
    <property type="molecule type" value="Genomic_DNA"/>
</dbReference>
<dbReference type="PANTHER" id="PTHR43731:SF14">
    <property type="entry name" value="PRESENILIN-ASSOCIATED RHOMBOID-LIKE PROTEIN, MITOCHONDRIAL"/>
    <property type="match status" value="1"/>
</dbReference>
<dbReference type="AlphaFoldDB" id="A0A0A2N1P1"/>
<dbReference type="RefSeq" id="WP_026990338.1">
    <property type="nucleotide sequence ID" value="NZ_AUGP01000017.1"/>
</dbReference>
<organism evidence="9 10">
    <name type="scientific">Flavobacterium subsaxonicum WB 4.1-42 = DSM 21790</name>
    <dbReference type="NCBI Taxonomy" id="1121898"/>
    <lineage>
        <taxon>Bacteria</taxon>
        <taxon>Pseudomonadati</taxon>
        <taxon>Bacteroidota</taxon>
        <taxon>Flavobacteriia</taxon>
        <taxon>Flavobacteriales</taxon>
        <taxon>Flavobacteriaceae</taxon>
        <taxon>Flavobacterium</taxon>
    </lineage>
</organism>
<feature type="transmembrane region" description="Helical" evidence="7">
    <location>
        <begin position="12"/>
        <end position="37"/>
    </location>
</feature>
<evidence type="ECO:0000259" key="8">
    <source>
        <dbReference type="Pfam" id="PF01694"/>
    </source>
</evidence>
<evidence type="ECO:0000256" key="2">
    <source>
        <dbReference type="ARBA" id="ARBA00009045"/>
    </source>
</evidence>
<protein>
    <submittedName>
        <fullName evidence="9">Protease</fullName>
    </submittedName>
</protein>
<dbReference type="Pfam" id="PF01694">
    <property type="entry name" value="Rhomboid"/>
    <property type="match status" value="1"/>
</dbReference>
<dbReference type="GO" id="GO:0004252">
    <property type="term" value="F:serine-type endopeptidase activity"/>
    <property type="evidence" value="ECO:0007669"/>
    <property type="project" value="InterPro"/>
</dbReference>
<proteinExistence type="inferred from homology"/>
<dbReference type="Proteomes" id="UP000030111">
    <property type="component" value="Unassembled WGS sequence"/>
</dbReference>
<dbReference type="Gene3D" id="1.20.1540.10">
    <property type="entry name" value="Rhomboid-like"/>
    <property type="match status" value="1"/>
</dbReference>
<evidence type="ECO:0000256" key="7">
    <source>
        <dbReference type="SAM" id="Phobius"/>
    </source>
</evidence>
<keyword evidence="9" id="KW-0645">Protease</keyword>
<dbReference type="InterPro" id="IPR050925">
    <property type="entry name" value="Rhomboid_protease_S54"/>
</dbReference>
<comment type="subcellular location">
    <subcellularLocation>
        <location evidence="1">Membrane</location>
        <topology evidence="1">Multi-pass membrane protein</topology>
    </subcellularLocation>
</comment>
<comment type="caution">
    <text evidence="9">The sequence shown here is derived from an EMBL/GenBank/DDBJ whole genome shotgun (WGS) entry which is preliminary data.</text>
</comment>
<reference evidence="9 10" key="1">
    <citation type="submission" date="2013-09" db="EMBL/GenBank/DDBJ databases">
        <authorList>
            <person name="Zeng Z."/>
            <person name="Chen C."/>
        </authorList>
    </citation>
    <scope>NUCLEOTIDE SEQUENCE [LARGE SCALE GENOMIC DNA]</scope>
    <source>
        <strain evidence="9 10">WB 4.1-42</strain>
    </source>
</reference>
<evidence type="ECO:0000256" key="5">
    <source>
        <dbReference type="ARBA" id="ARBA00022989"/>
    </source>
</evidence>
<feature type="transmembrane region" description="Helical" evidence="7">
    <location>
        <begin position="86"/>
        <end position="109"/>
    </location>
</feature>
<sequence length="252" mass="28078">MMRVTETVKQLIIINIIFFVGSLIVGPAADDILAMHFPLNPDFKVWQPLTYMFMHDRHNFLHIIFNMIGLWMFGSSLEQVWGAKKLIFFYISCGLGAVALHIGIDYYMFNKAMAVVEASGLTRDQILAALSTENLDVFQGKIDQATFNMLANSGYYGAMLGASGALYGITVAFAFVYPDVPMMMMFIPIPIKAKYLVPGLLALDLFLGLKGQGIFGSGGDGIAHFAHLGGALIGFIMMWYWKKNSFNNNRWN</sequence>
<name>A0A0A2N1P1_9FLAO</name>
<comment type="similarity">
    <text evidence="2">Belongs to the peptidase S54 family.</text>
</comment>